<dbReference type="InterPro" id="IPR004119">
    <property type="entry name" value="EcKL"/>
</dbReference>
<evidence type="ECO:0000259" key="1">
    <source>
        <dbReference type="SMART" id="SM00587"/>
    </source>
</evidence>
<evidence type="ECO:0000313" key="2">
    <source>
        <dbReference type="Proteomes" id="UP000694843"/>
    </source>
</evidence>
<gene>
    <name evidence="3" type="primary">LOC108682944</name>
</gene>
<dbReference type="InterPro" id="IPR011009">
    <property type="entry name" value="Kinase-like_dom_sf"/>
</dbReference>
<dbReference type="OMA" id="QEANFND"/>
<name>A0A8B7PNC0_HYAAZ</name>
<dbReference type="OrthoDB" id="8250698at2759"/>
<dbReference type="PANTHER" id="PTHR11012:SF30">
    <property type="entry name" value="PROTEIN KINASE-LIKE DOMAIN-CONTAINING"/>
    <property type="match status" value="1"/>
</dbReference>
<dbReference type="PANTHER" id="PTHR11012">
    <property type="entry name" value="PROTEIN KINASE-LIKE DOMAIN-CONTAINING"/>
    <property type="match status" value="1"/>
</dbReference>
<reference evidence="3" key="1">
    <citation type="submission" date="2025-08" db="UniProtKB">
        <authorList>
            <consortium name="RefSeq"/>
        </authorList>
    </citation>
    <scope>IDENTIFICATION</scope>
    <source>
        <tissue evidence="3">Whole organism</tissue>
    </source>
</reference>
<dbReference type="AlphaFoldDB" id="A0A8B7PNC0"/>
<dbReference type="KEGG" id="hazt:108682944"/>
<dbReference type="Gene3D" id="3.90.1200.10">
    <property type="match status" value="2"/>
</dbReference>
<dbReference type="RefSeq" id="XP_018027698.2">
    <property type="nucleotide sequence ID" value="XM_018172209.2"/>
</dbReference>
<protein>
    <submittedName>
        <fullName evidence="3">Uncharacterized protein LOC108682944</fullName>
    </submittedName>
</protein>
<keyword evidence="2" id="KW-1185">Reference proteome</keyword>
<dbReference type="SUPFAM" id="SSF56112">
    <property type="entry name" value="Protein kinase-like (PK-like)"/>
    <property type="match status" value="2"/>
</dbReference>
<proteinExistence type="predicted"/>
<dbReference type="Proteomes" id="UP000694843">
    <property type="component" value="Unplaced"/>
</dbReference>
<dbReference type="SMART" id="SM00587">
    <property type="entry name" value="CHK"/>
    <property type="match status" value="2"/>
</dbReference>
<dbReference type="InterPro" id="IPR015897">
    <property type="entry name" value="CHK_kinase-like"/>
</dbReference>
<feature type="domain" description="CHK kinase-like" evidence="1">
    <location>
        <begin position="575"/>
        <end position="775"/>
    </location>
</feature>
<accession>A0A8B7PNC0</accession>
<dbReference type="Pfam" id="PF02958">
    <property type="entry name" value="EcKL"/>
    <property type="match status" value="2"/>
</dbReference>
<dbReference type="GeneID" id="108682944"/>
<evidence type="ECO:0000313" key="3">
    <source>
        <dbReference type="RefSeq" id="XP_018027698.2"/>
    </source>
</evidence>
<organism evidence="2 3">
    <name type="scientific">Hyalella azteca</name>
    <name type="common">Amphipod</name>
    <dbReference type="NCBI Taxonomy" id="294128"/>
    <lineage>
        <taxon>Eukaryota</taxon>
        <taxon>Metazoa</taxon>
        <taxon>Ecdysozoa</taxon>
        <taxon>Arthropoda</taxon>
        <taxon>Crustacea</taxon>
        <taxon>Multicrustacea</taxon>
        <taxon>Malacostraca</taxon>
        <taxon>Eumalacostraca</taxon>
        <taxon>Peracarida</taxon>
        <taxon>Amphipoda</taxon>
        <taxon>Senticaudata</taxon>
        <taxon>Talitrida</taxon>
        <taxon>Talitroidea</taxon>
        <taxon>Hyalellidae</taxon>
        <taxon>Hyalella</taxon>
    </lineage>
</organism>
<sequence length="867" mass="99557">MSAGPLNTNAKAHKLVTEDKVRAALLKDKGPDAKYKSFNIVDFCTKGDNYACFVTSVEVDYQLGGEDKKVTYIAKLNHCLAMDSFEPFSTVLFEKEVNFYQKMVPSLNETLNNIGLPPIKFASSYFASLEPKSQVLLLGDKRKDSFKMADRFKGLDDDHVILVVKELARLHASSSIHEDNLGCEKFLEKHDYLEDFFTGARIKSLLPMFDDLFIQYVNNGAKIAERVVGYEKVAAWLKEIAPKCNDALSKEVSECDPKFRVVNHGDCWNNNLLFKYDDGKVTDVCLLDLQINRHASLALDLNYFLYTSLNGDTRKKGLTSYLTSYYDSFKEVFRAADKPMKFTLEELNKEFRNKNLFGLLMGLMVIPIVVMESTDVTDMSDVREDNMKEKMEEQQQKILDMVDTSPVLRPRLLDMFDEMVEHERRKRIRFCESNSTTSIMSAGPLNTNEKAHKLVTEDKVRAALLKDKGPDAKYKSFNIVDFCTKGDNYACFVTSVEVDYQLGGEDKKVTYIAKLNHCLGVESFEFFAQTAFFKEGNFYLKMIPDLNKIIDCFGLPPFKFAHCHLASFEPTRQIILLGDMREHSFKMANRFIGLDDDHVILVVKELARLHACSVILEDSMGNEKFTEKYDFIEDFFTSIKHEDQLVTFRNMFVQFITNAAKIVERIEGYEKVTAWLKELAPKSYEILKQESNECHPSFRVVNHGDCWNNNLLFSYSDDGAVKDVCLLDLQINRHASLALDLNYFLFTSLNGETRKKGLTSYLTSYYDSFKEVFHAADKPMKFTFEELVAEYRNKHMFGLLMALMVMPIVVMESTDVPDFTDVNEENMAEKMEEQQRKILDMVNTSPVLKPRLLSMFDEMVEHGVIKI</sequence>
<feature type="domain" description="CHK kinase-like" evidence="1">
    <location>
        <begin position="136"/>
        <end position="335"/>
    </location>
</feature>